<accession>A0A915I2M7</accession>
<reference evidence="2" key="1">
    <citation type="submission" date="2022-11" db="UniProtKB">
        <authorList>
            <consortium name="WormBaseParasite"/>
        </authorList>
    </citation>
    <scope>IDENTIFICATION</scope>
</reference>
<sequence length="111" mass="12453">MKSRRLAKSVKSFGNGAATFSISTCSNSNPSSVRHTSASSFEDIVDGSWIRKNFVHFEQKNIVQTMMIESQDTFSDLRTNRERTNTSKNKFTSRYTTLSGGNRLDANAFIT</sequence>
<evidence type="ECO:0000313" key="2">
    <source>
        <dbReference type="WBParaSite" id="nRc.2.0.1.t07966-RA"/>
    </source>
</evidence>
<dbReference type="Proteomes" id="UP000887565">
    <property type="component" value="Unplaced"/>
</dbReference>
<dbReference type="WBParaSite" id="nRc.2.0.1.t07966-RA">
    <property type="protein sequence ID" value="nRc.2.0.1.t07966-RA"/>
    <property type="gene ID" value="nRc.2.0.1.g07966"/>
</dbReference>
<dbReference type="AlphaFoldDB" id="A0A915I2M7"/>
<proteinExistence type="predicted"/>
<evidence type="ECO:0000313" key="1">
    <source>
        <dbReference type="Proteomes" id="UP000887565"/>
    </source>
</evidence>
<organism evidence="1 2">
    <name type="scientific">Romanomermis culicivorax</name>
    <name type="common">Nematode worm</name>
    <dbReference type="NCBI Taxonomy" id="13658"/>
    <lineage>
        <taxon>Eukaryota</taxon>
        <taxon>Metazoa</taxon>
        <taxon>Ecdysozoa</taxon>
        <taxon>Nematoda</taxon>
        <taxon>Enoplea</taxon>
        <taxon>Dorylaimia</taxon>
        <taxon>Mermithida</taxon>
        <taxon>Mermithoidea</taxon>
        <taxon>Mermithidae</taxon>
        <taxon>Romanomermis</taxon>
    </lineage>
</organism>
<keyword evidence="1" id="KW-1185">Reference proteome</keyword>
<protein>
    <submittedName>
        <fullName evidence="2">Uncharacterized protein</fullName>
    </submittedName>
</protein>
<name>A0A915I2M7_ROMCU</name>